<dbReference type="Proteomes" id="UP001596002">
    <property type="component" value="Unassembled WGS sequence"/>
</dbReference>
<dbReference type="InterPro" id="IPR036638">
    <property type="entry name" value="HLH_DNA-bd_sf"/>
</dbReference>
<sequence>MEKDTLLNQIDQMRLELHRLLRQKGSLLDPRVIEKSQQLDRLILLSYKQKRQAVKT</sequence>
<name>A0ABV9Q5Y8_9BACL</name>
<organism evidence="1 2">
    <name type="scientific">Effusibacillus consociatus</name>
    <dbReference type="NCBI Taxonomy" id="1117041"/>
    <lineage>
        <taxon>Bacteria</taxon>
        <taxon>Bacillati</taxon>
        <taxon>Bacillota</taxon>
        <taxon>Bacilli</taxon>
        <taxon>Bacillales</taxon>
        <taxon>Alicyclobacillaceae</taxon>
        <taxon>Effusibacillus</taxon>
    </lineage>
</organism>
<accession>A0ABV9Q5Y8</accession>
<proteinExistence type="predicted"/>
<dbReference type="InterPro" id="IPR037208">
    <property type="entry name" value="Spo0E-like_sf"/>
</dbReference>
<evidence type="ECO:0000313" key="2">
    <source>
        <dbReference type="Proteomes" id="UP001596002"/>
    </source>
</evidence>
<keyword evidence="2" id="KW-1185">Reference proteome</keyword>
<dbReference type="InterPro" id="IPR018540">
    <property type="entry name" value="Spo0E-like"/>
</dbReference>
<dbReference type="EMBL" id="JBHSHC010000140">
    <property type="protein sequence ID" value="MFC4769624.1"/>
    <property type="molecule type" value="Genomic_DNA"/>
</dbReference>
<dbReference type="Gene3D" id="4.10.280.10">
    <property type="entry name" value="Helix-loop-helix DNA-binding domain"/>
    <property type="match status" value="1"/>
</dbReference>
<evidence type="ECO:0000313" key="1">
    <source>
        <dbReference type="EMBL" id="MFC4769624.1"/>
    </source>
</evidence>
<dbReference type="SUPFAM" id="SSF140500">
    <property type="entry name" value="BAS1536-like"/>
    <property type="match status" value="1"/>
</dbReference>
<reference evidence="2" key="1">
    <citation type="journal article" date="2019" name="Int. J. Syst. Evol. Microbiol.">
        <title>The Global Catalogue of Microorganisms (GCM) 10K type strain sequencing project: providing services to taxonomists for standard genome sequencing and annotation.</title>
        <authorList>
            <consortium name="The Broad Institute Genomics Platform"/>
            <consortium name="The Broad Institute Genome Sequencing Center for Infectious Disease"/>
            <person name="Wu L."/>
            <person name="Ma J."/>
        </authorList>
    </citation>
    <scope>NUCLEOTIDE SEQUENCE [LARGE SCALE GENOMIC DNA]</scope>
    <source>
        <strain evidence="2">WYCCWR 12678</strain>
    </source>
</reference>
<dbReference type="Pfam" id="PF09388">
    <property type="entry name" value="SpoOE-like"/>
    <property type="match status" value="1"/>
</dbReference>
<dbReference type="RefSeq" id="WP_380028359.1">
    <property type="nucleotide sequence ID" value="NZ_JBHSHC010000140.1"/>
</dbReference>
<comment type="caution">
    <text evidence="1">The sequence shown here is derived from an EMBL/GenBank/DDBJ whole genome shotgun (WGS) entry which is preliminary data.</text>
</comment>
<protein>
    <submittedName>
        <fullName evidence="1">Spo0E family sporulation regulatory protein-aspartic acid phosphatase</fullName>
    </submittedName>
</protein>
<gene>
    <name evidence="1" type="ORF">ACFO8Q_20055</name>
</gene>